<reference evidence="4 5" key="1">
    <citation type="submission" date="2018-06" db="EMBL/GenBank/DDBJ databases">
        <title>Genomic Encyclopedia of Type Strains, Phase IV (KMG-IV): sequencing the most valuable type-strain genomes for metagenomic binning, comparative biology and taxonomic classification.</title>
        <authorList>
            <person name="Goeker M."/>
        </authorList>
    </citation>
    <scope>NUCLEOTIDE SEQUENCE [LARGE SCALE GENOMIC DNA]</scope>
    <source>
        <strain evidence="4 5">DSM 45479</strain>
    </source>
</reference>
<evidence type="ECO:0000313" key="4">
    <source>
        <dbReference type="EMBL" id="RAS59450.1"/>
    </source>
</evidence>
<protein>
    <submittedName>
        <fullName evidence="4">Formyltetrahydrofolate deformylase</fullName>
    </submittedName>
</protein>
<comment type="caution">
    <text evidence="4">The sequence shown here is derived from an EMBL/GenBank/DDBJ whole genome shotgun (WGS) entry which is preliminary data.</text>
</comment>
<evidence type="ECO:0000256" key="2">
    <source>
        <dbReference type="ARBA" id="ARBA00022801"/>
    </source>
</evidence>
<evidence type="ECO:0000259" key="3">
    <source>
        <dbReference type="Pfam" id="PF00551"/>
    </source>
</evidence>
<dbReference type="PRINTS" id="PR01575">
    <property type="entry name" value="FFH4HYDRLASE"/>
</dbReference>
<dbReference type="Gene3D" id="3.40.50.170">
    <property type="entry name" value="Formyl transferase, N-terminal domain"/>
    <property type="match status" value="1"/>
</dbReference>
<dbReference type="SUPFAM" id="SSF53328">
    <property type="entry name" value="Formyltransferase"/>
    <property type="match status" value="1"/>
</dbReference>
<dbReference type="RefSeq" id="WP_112231864.1">
    <property type="nucleotide sequence ID" value="NZ_QLTT01000014.1"/>
</dbReference>
<feature type="domain" description="Formyl transferase N-terminal" evidence="3">
    <location>
        <begin position="95"/>
        <end position="276"/>
    </location>
</feature>
<sequence>MVARHVLLAAGPDRVRLRDSVESWMRGAGAVASTNIRVFSDSEGTVFLRAEFTSPLHSREQLRADFRTVAAQWDLQEWRIQLVGKAGKPAAEKPRVLVLVTKADHCLTELLALHQQNKLAGHIVAVAGNHTTLQDATLRAGVPFTHIPWPGAGSDPAGNAAAHDQLTQLLKEHDIDVLVLARFMQILNVDVLDEHLAAINVHHSLLPAHPGVAPYRQAHARGVKMIGATAHYVTAELDEGPIIAQHALGIEQLGPRPTPAQLEQHGRTAEVRVLVDGLTSHCEGRILPYRGGTVRIDP</sequence>
<evidence type="ECO:0000256" key="1">
    <source>
        <dbReference type="ARBA" id="ARBA00022563"/>
    </source>
</evidence>
<dbReference type="PANTHER" id="PTHR42706">
    <property type="entry name" value="FORMYLTETRAHYDROFOLATE DEFORMYLASE"/>
    <property type="match status" value="1"/>
</dbReference>
<keyword evidence="2" id="KW-0378">Hydrolase</keyword>
<dbReference type="PIRSF" id="PIRSF036480">
    <property type="entry name" value="FormyFH4_hydr"/>
    <property type="match status" value="1"/>
</dbReference>
<dbReference type="InterPro" id="IPR036477">
    <property type="entry name" value="Formyl_transf_N_sf"/>
</dbReference>
<dbReference type="Proteomes" id="UP000248714">
    <property type="component" value="Unassembled WGS sequence"/>
</dbReference>
<dbReference type="Pfam" id="PF00551">
    <property type="entry name" value="Formyl_trans_N"/>
    <property type="match status" value="1"/>
</dbReference>
<accession>A0ABX9DYY7</accession>
<dbReference type="InterPro" id="IPR004810">
    <property type="entry name" value="PurU"/>
</dbReference>
<keyword evidence="1" id="KW-0554">One-carbon metabolism</keyword>
<keyword evidence="5" id="KW-1185">Reference proteome</keyword>
<name>A0ABX9DYY7_9PSEU</name>
<evidence type="ECO:0000313" key="5">
    <source>
        <dbReference type="Proteomes" id="UP000248714"/>
    </source>
</evidence>
<gene>
    <name evidence="4" type="ORF">C8D87_11462</name>
</gene>
<organism evidence="4 5">
    <name type="scientific">Lentzea atacamensis</name>
    <dbReference type="NCBI Taxonomy" id="531938"/>
    <lineage>
        <taxon>Bacteria</taxon>
        <taxon>Bacillati</taxon>
        <taxon>Actinomycetota</taxon>
        <taxon>Actinomycetes</taxon>
        <taxon>Pseudonocardiales</taxon>
        <taxon>Pseudonocardiaceae</taxon>
        <taxon>Lentzea</taxon>
    </lineage>
</organism>
<dbReference type="InterPro" id="IPR002376">
    <property type="entry name" value="Formyl_transf_N"/>
</dbReference>
<dbReference type="PANTHER" id="PTHR42706:SF1">
    <property type="entry name" value="FORMYLTETRAHYDROFOLATE DEFORMYLASE 2, MITOCHONDRIAL"/>
    <property type="match status" value="1"/>
</dbReference>
<dbReference type="EMBL" id="QLTT01000014">
    <property type="protein sequence ID" value="RAS59450.1"/>
    <property type="molecule type" value="Genomic_DNA"/>
</dbReference>
<proteinExistence type="predicted"/>